<comment type="similarity">
    <text evidence="1">Belongs to the LysR transcriptional regulatory family.</text>
</comment>
<dbReference type="OrthoDB" id="9803735at2"/>
<accession>A0A419SQW8</accession>
<keyword evidence="3" id="KW-0238">DNA-binding</keyword>
<dbReference type="Gene3D" id="3.40.190.290">
    <property type="match status" value="1"/>
</dbReference>
<dbReference type="SUPFAM" id="SSF46785">
    <property type="entry name" value="Winged helix' DNA-binding domain"/>
    <property type="match status" value="1"/>
</dbReference>
<feature type="domain" description="HTH lysR-type" evidence="5">
    <location>
        <begin position="1"/>
        <end position="58"/>
    </location>
</feature>
<evidence type="ECO:0000259" key="5">
    <source>
        <dbReference type="PROSITE" id="PS50931"/>
    </source>
</evidence>
<dbReference type="InterPro" id="IPR036388">
    <property type="entry name" value="WH-like_DNA-bd_sf"/>
</dbReference>
<evidence type="ECO:0000256" key="3">
    <source>
        <dbReference type="ARBA" id="ARBA00023125"/>
    </source>
</evidence>
<evidence type="ECO:0000256" key="4">
    <source>
        <dbReference type="ARBA" id="ARBA00023163"/>
    </source>
</evidence>
<dbReference type="PANTHER" id="PTHR30346:SF28">
    <property type="entry name" value="HTH-TYPE TRANSCRIPTIONAL REGULATOR CYNR"/>
    <property type="match status" value="1"/>
</dbReference>
<dbReference type="GO" id="GO:0032993">
    <property type="term" value="C:protein-DNA complex"/>
    <property type="evidence" value="ECO:0007669"/>
    <property type="project" value="TreeGrafter"/>
</dbReference>
<dbReference type="CDD" id="cd05466">
    <property type="entry name" value="PBP2_LTTR_substrate"/>
    <property type="match status" value="1"/>
</dbReference>
<sequence length="298" mass="33534">MELRQLRYALMLAEEKNFSRAAEKLHLAQPSLSQQIIKLEKELSVSLFERRPGSLQLTYAGKRFIDQASRIIDQVEQLKQEMMDVAESKKGQLVIGSLPITGARLLPQALQQFQHDFPGIELVLVEEPTAQLESLTARGQTDFSLLSLPLHEQGLDFIPVLEEDILLAVPPQHRFGTLKEAKLADCQDEPFILLKKGQGFRQIAAQLCQQVGFEPQAIFETTNIETLQSLVASGMGIGLIPKMVTRSEHATLRPIYLPISDIQARRTLVLAYKKGRYLSKAGEQFISLMKRLVKQGNY</sequence>
<dbReference type="SUPFAM" id="SSF53850">
    <property type="entry name" value="Periplasmic binding protein-like II"/>
    <property type="match status" value="1"/>
</dbReference>
<dbReference type="PROSITE" id="PS50931">
    <property type="entry name" value="HTH_LYSR"/>
    <property type="match status" value="1"/>
</dbReference>
<dbReference type="Pfam" id="PF00126">
    <property type="entry name" value="HTH_1"/>
    <property type="match status" value="1"/>
</dbReference>
<keyword evidence="2" id="KW-0805">Transcription regulation</keyword>
<dbReference type="GO" id="GO:0003677">
    <property type="term" value="F:DNA binding"/>
    <property type="evidence" value="ECO:0007669"/>
    <property type="project" value="UniProtKB-KW"/>
</dbReference>
<evidence type="ECO:0000313" key="6">
    <source>
        <dbReference type="EMBL" id="RKD26788.1"/>
    </source>
</evidence>
<dbReference type="InterPro" id="IPR036390">
    <property type="entry name" value="WH_DNA-bd_sf"/>
</dbReference>
<keyword evidence="4" id="KW-0804">Transcription</keyword>
<protein>
    <submittedName>
        <fullName evidence="6">Transcriptional regulator</fullName>
    </submittedName>
</protein>
<dbReference type="Gene3D" id="1.10.10.10">
    <property type="entry name" value="Winged helix-like DNA-binding domain superfamily/Winged helix DNA-binding domain"/>
    <property type="match status" value="1"/>
</dbReference>
<dbReference type="PRINTS" id="PR00039">
    <property type="entry name" value="HTHLYSR"/>
</dbReference>
<dbReference type="FunFam" id="1.10.10.10:FF:000001">
    <property type="entry name" value="LysR family transcriptional regulator"/>
    <property type="match status" value="1"/>
</dbReference>
<evidence type="ECO:0000256" key="1">
    <source>
        <dbReference type="ARBA" id="ARBA00009437"/>
    </source>
</evidence>
<comment type="caution">
    <text evidence="6">The sequence shown here is derived from an EMBL/GenBank/DDBJ whole genome shotgun (WGS) entry which is preliminary data.</text>
</comment>
<reference evidence="6 7" key="1">
    <citation type="submission" date="2016-08" db="EMBL/GenBank/DDBJ databases">
        <title>Novel Firmicute Genomes.</title>
        <authorList>
            <person name="Poppleton D.I."/>
            <person name="Gribaldo S."/>
        </authorList>
    </citation>
    <scope>NUCLEOTIDE SEQUENCE [LARGE SCALE GENOMIC DNA]</scope>
    <source>
        <strain evidence="6 7">RAOx-1</strain>
    </source>
</reference>
<dbReference type="InterPro" id="IPR005119">
    <property type="entry name" value="LysR_subst-bd"/>
</dbReference>
<dbReference type="InterPro" id="IPR000847">
    <property type="entry name" value="LysR_HTH_N"/>
</dbReference>
<evidence type="ECO:0000256" key="2">
    <source>
        <dbReference type="ARBA" id="ARBA00023015"/>
    </source>
</evidence>
<evidence type="ECO:0000313" key="7">
    <source>
        <dbReference type="Proteomes" id="UP000284219"/>
    </source>
</evidence>
<name>A0A419SQW8_9BACL</name>
<dbReference type="GO" id="GO:0003700">
    <property type="term" value="F:DNA-binding transcription factor activity"/>
    <property type="evidence" value="ECO:0007669"/>
    <property type="project" value="InterPro"/>
</dbReference>
<dbReference type="PANTHER" id="PTHR30346">
    <property type="entry name" value="TRANSCRIPTIONAL DUAL REGULATOR HCAR-RELATED"/>
    <property type="match status" value="1"/>
</dbReference>
<dbReference type="RefSeq" id="WP_120188075.1">
    <property type="nucleotide sequence ID" value="NZ_MCHY01000002.1"/>
</dbReference>
<proteinExistence type="inferred from homology"/>
<organism evidence="6 7">
    <name type="scientific">Ammoniphilus oxalaticus</name>
    <dbReference type="NCBI Taxonomy" id="66863"/>
    <lineage>
        <taxon>Bacteria</taxon>
        <taxon>Bacillati</taxon>
        <taxon>Bacillota</taxon>
        <taxon>Bacilli</taxon>
        <taxon>Bacillales</taxon>
        <taxon>Paenibacillaceae</taxon>
        <taxon>Aneurinibacillus group</taxon>
        <taxon>Ammoniphilus</taxon>
    </lineage>
</organism>
<keyword evidence="7" id="KW-1185">Reference proteome</keyword>
<dbReference type="EMBL" id="MCHY01000002">
    <property type="protein sequence ID" value="RKD26788.1"/>
    <property type="molecule type" value="Genomic_DNA"/>
</dbReference>
<dbReference type="AlphaFoldDB" id="A0A419SQW8"/>
<gene>
    <name evidence="6" type="ORF">BEP19_16460</name>
</gene>
<dbReference type="Proteomes" id="UP000284219">
    <property type="component" value="Unassembled WGS sequence"/>
</dbReference>
<dbReference type="Pfam" id="PF03466">
    <property type="entry name" value="LysR_substrate"/>
    <property type="match status" value="1"/>
</dbReference>